<organism evidence="1 2">
    <name type="scientific">Trichinella spiralis</name>
    <name type="common">Trichina worm</name>
    <dbReference type="NCBI Taxonomy" id="6334"/>
    <lineage>
        <taxon>Eukaryota</taxon>
        <taxon>Metazoa</taxon>
        <taxon>Ecdysozoa</taxon>
        <taxon>Nematoda</taxon>
        <taxon>Enoplea</taxon>
        <taxon>Dorylaimia</taxon>
        <taxon>Trichinellida</taxon>
        <taxon>Trichinellidae</taxon>
        <taxon>Trichinella</taxon>
    </lineage>
</organism>
<feature type="non-terminal residue" evidence="1">
    <location>
        <position position="108"/>
    </location>
</feature>
<keyword evidence="2" id="KW-1185">Reference proteome</keyword>
<comment type="caution">
    <text evidence="1">The sequence shown here is derived from an EMBL/GenBank/DDBJ whole genome shotgun (WGS) entry which is preliminary data.</text>
</comment>
<dbReference type="Proteomes" id="UP000054776">
    <property type="component" value="Unassembled WGS sequence"/>
</dbReference>
<protein>
    <submittedName>
        <fullName evidence="1">Uncharacterized protein</fullName>
    </submittedName>
</protein>
<reference evidence="1 2" key="1">
    <citation type="submission" date="2015-01" db="EMBL/GenBank/DDBJ databases">
        <title>Evolution of Trichinella species and genotypes.</title>
        <authorList>
            <person name="Korhonen P.K."/>
            <person name="Edoardo P."/>
            <person name="Giuseppe L.R."/>
            <person name="Gasser R.B."/>
        </authorList>
    </citation>
    <scope>NUCLEOTIDE SEQUENCE [LARGE SCALE GENOMIC DNA]</scope>
    <source>
        <strain evidence="1">ISS3</strain>
    </source>
</reference>
<dbReference type="OrthoDB" id="10544236at2759"/>
<dbReference type="AlphaFoldDB" id="A0A0V1APJ9"/>
<dbReference type="InParanoid" id="A0A0V1APJ9"/>
<sequence>MKSFELFCIETFGTLQSIDNNAKTKIATLAMNREKLRNRIDKNEELCYFMHSLEKFASVAQEICNFREKPWNRKNGLYGINRSEMNREVQKTYPRCSELHSSQISQIK</sequence>
<gene>
    <name evidence="1" type="ORF">T01_8315</name>
</gene>
<evidence type="ECO:0000313" key="1">
    <source>
        <dbReference type="EMBL" id="KRY26147.1"/>
    </source>
</evidence>
<dbReference type="EMBL" id="JYDH01000545">
    <property type="protein sequence ID" value="KRY26147.1"/>
    <property type="molecule type" value="Genomic_DNA"/>
</dbReference>
<accession>A0A0V1APJ9</accession>
<name>A0A0V1APJ9_TRISP</name>
<evidence type="ECO:0000313" key="2">
    <source>
        <dbReference type="Proteomes" id="UP000054776"/>
    </source>
</evidence>
<proteinExistence type="predicted"/>